<keyword evidence="1" id="KW-0175">Coiled coil</keyword>
<dbReference type="AlphaFoldDB" id="A0AAD9DZD2"/>
<accession>A0AAD9DZD2</accession>
<dbReference type="PROSITE" id="PS51741">
    <property type="entry name" value="F_BAR"/>
    <property type="match status" value="1"/>
</dbReference>
<feature type="non-terminal residue" evidence="3">
    <location>
        <position position="588"/>
    </location>
</feature>
<keyword evidence="4" id="KW-1185">Reference proteome</keyword>
<dbReference type="Gene3D" id="1.20.1270.60">
    <property type="entry name" value="Arfaptin homology (AH) domain/BAR domain"/>
    <property type="match status" value="1"/>
</dbReference>
<evidence type="ECO:0000313" key="4">
    <source>
        <dbReference type="Proteomes" id="UP001239994"/>
    </source>
</evidence>
<dbReference type="SUPFAM" id="SSF103657">
    <property type="entry name" value="BAR/IMD domain-like"/>
    <property type="match status" value="1"/>
</dbReference>
<dbReference type="InterPro" id="IPR027267">
    <property type="entry name" value="AH/BAR_dom_sf"/>
</dbReference>
<dbReference type="InterPro" id="IPR031160">
    <property type="entry name" value="F_BAR_dom"/>
</dbReference>
<dbReference type="Proteomes" id="UP001239994">
    <property type="component" value="Unassembled WGS sequence"/>
</dbReference>
<evidence type="ECO:0000256" key="1">
    <source>
        <dbReference type="PROSITE-ProRule" id="PRU01077"/>
    </source>
</evidence>
<dbReference type="Pfam" id="PF13843">
    <property type="entry name" value="DDE_Tnp_1_7"/>
    <property type="match status" value="1"/>
</dbReference>
<reference evidence="3" key="1">
    <citation type="submission" date="2023-03" db="EMBL/GenBank/DDBJ databases">
        <title>Electrophorus voltai genome.</title>
        <authorList>
            <person name="Bian C."/>
        </authorList>
    </citation>
    <scope>NUCLEOTIDE SEQUENCE</scope>
    <source>
        <strain evidence="3">CB-2022</strain>
        <tissue evidence="3">Muscle</tissue>
    </source>
</reference>
<comment type="caution">
    <text evidence="3">The sequence shown here is derived from an EMBL/GenBank/DDBJ whole genome shotgun (WGS) entry which is preliminary data.</text>
</comment>
<evidence type="ECO:0000313" key="3">
    <source>
        <dbReference type="EMBL" id="KAK1798574.1"/>
    </source>
</evidence>
<sequence>MIKEEVQKIAVFREHQREQRKKVWRVLKKCPLYLFSVFLTEKEGIANDLDISDEDKSRDLLWKVRPLLNKVRQGCLNQLRTGKLSIDEQMIPFTGRCPIRQYVSGKPYPTGLKVFVLATPSGMVLDFVVYRGKTAFKVTEGLGIGEQAVLHLAETVPRGTHLFFDRFFTNVNLLDTMMEKGLGGTGTLMKNRIPKECNIIGDQAIKKKEEGHLRWWSGEILNLLSLSGLTINQWSWHPLPMALSQRTHAIDGLRKRKAIAEYNKNMVGVDMANKMLSFYRLVTRTRKWTVHTIFNFFDLSITNAWLQYKTDCQVLGKKPLKVLEFRLLLENDPKKRKYPLRSNSLGEYALLMPELEEIIEKVQKPIEALHKKTMESKRCYEQRCKEADESEHCVERKNSPAATTTHRQTERVLNRARLCRQAARLAEKQLMWNVEQLDKIRQDWESTYRSTCEVFQQQEVDRIKMLRCVLWDHCNQLSMQCVKDDECYEEARKVLEQCDTTTDNNCFIQMRKTSFSPPNSVQFQSYYITDTNGQVDGQDEHGLSCLQLETSAVHNLTVSVAPSHRQCVSPTFSKIISYLHSIHARLLG</sequence>
<dbReference type="PANTHER" id="PTHR47272:SF2">
    <property type="entry name" value="PIGGYBAC TRANSPOSABLE ELEMENT-DERIVED PROTEIN 3-LIKE"/>
    <property type="match status" value="1"/>
</dbReference>
<gene>
    <name evidence="3" type="ORF">P4O66_006868</name>
</gene>
<dbReference type="PANTHER" id="PTHR47272">
    <property type="entry name" value="DDE_TNP_1_7 DOMAIN-CONTAINING PROTEIN"/>
    <property type="match status" value="1"/>
</dbReference>
<dbReference type="EMBL" id="JAROKS010000012">
    <property type="protein sequence ID" value="KAK1798574.1"/>
    <property type="molecule type" value="Genomic_DNA"/>
</dbReference>
<protein>
    <recommendedName>
        <fullName evidence="2">F-BAR domain-containing protein</fullName>
    </recommendedName>
</protein>
<organism evidence="3 4">
    <name type="scientific">Electrophorus voltai</name>
    <dbReference type="NCBI Taxonomy" id="2609070"/>
    <lineage>
        <taxon>Eukaryota</taxon>
        <taxon>Metazoa</taxon>
        <taxon>Chordata</taxon>
        <taxon>Craniata</taxon>
        <taxon>Vertebrata</taxon>
        <taxon>Euteleostomi</taxon>
        <taxon>Actinopterygii</taxon>
        <taxon>Neopterygii</taxon>
        <taxon>Teleostei</taxon>
        <taxon>Ostariophysi</taxon>
        <taxon>Gymnotiformes</taxon>
        <taxon>Gymnotoidei</taxon>
        <taxon>Gymnotidae</taxon>
        <taxon>Electrophorus</taxon>
    </lineage>
</organism>
<dbReference type="InterPro" id="IPR029526">
    <property type="entry name" value="PGBD"/>
</dbReference>
<proteinExistence type="predicted"/>
<feature type="domain" description="F-BAR" evidence="2">
    <location>
        <begin position="354"/>
        <end position="503"/>
    </location>
</feature>
<evidence type="ECO:0000259" key="2">
    <source>
        <dbReference type="PROSITE" id="PS51741"/>
    </source>
</evidence>
<name>A0AAD9DZD2_9TELE</name>